<keyword evidence="2" id="KW-1185">Reference proteome</keyword>
<dbReference type="Proteomes" id="UP000050794">
    <property type="component" value="Unassembled WGS sequence"/>
</dbReference>
<accession>A0A183VGA0</accession>
<evidence type="ECO:0000313" key="3">
    <source>
        <dbReference type="WBParaSite" id="TCNE_0001977401-mRNA-1"/>
    </source>
</evidence>
<evidence type="ECO:0000313" key="2">
    <source>
        <dbReference type="Proteomes" id="UP000050794"/>
    </source>
</evidence>
<sequence length="81" mass="8937">MIDDGGCATILLEFEAHSAVAYFTQPLMGSVTLLDVDNVLFLTSNLRTYFDECSAFVTVQVIVERVGEISEVAKARSYELL</sequence>
<dbReference type="EMBL" id="UYWY01027472">
    <property type="protein sequence ID" value="VDM51091.1"/>
    <property type="molecule type" value="Genomic_DNA"/>
</dbReference>
<reference evidence="3" key="1">
    <citation type="submission" date="2016-06" db="UniProtKB">
        <authorList>
            <consortium name="WormBaseParasite"/>
        </authorList>
    </citation>
    <scope>IDENTIFICATION</scope>
</reference>
<gene>
    <name evidence="1" type="ORF">TCNE_LOCUS19770</name>
</gene>
<protein>
    <submittedName>
        <fullName evidence="1 3">Uncharacterized protein</fullName>
    </submittedName>
</protein>
<dbReference type="WBParaSite" id="TCNE_0001977401-mRNA-1">
    <property type="protein sequence ID" value="TCNE_0001977401-mRNA-1"/>
    <property type="gene ID" value="TCNE_0001977401"/>
</dbReference>
<reference evidence="1 2" key="2">
    <citation type="submission" date="2018-11" db="EMBL/GenBank/DDBJ databases">
        <authorList>
            <consortium name="Pathogen Informatics"/>
        </authorList>
    </citation>
    <scope>NUCLEOTIDE SEQUENCE [LARGE SCALE GENOMIC DNA]</scope>
</reference>
<dbReference type="AlphaFoldDB" id="A0A183VGA0"/>
<organism evidence="2 3">
    <name type="scientific">Toxocara canis</name>
    <name type="common">Canine roundworm</name>
    <dbReference type="NCBI Taxonomy" id="6265"/>
    <lineage>
        <taxon>Eukaryota</taxon>
        <taxon>Metazoa</taxon>
        <taxon>Ecdysozoa</taxon>
        <taxon>Nematoda</taxon>
        <taxon>Chromadorea</taxon>
        <taxon>Rhabditida</taxon>
        <taxon>Spirurina</taxon>
        <taxon>Ascaridomorpha</taxon>
        <taxon>Ascaridoidea</taxon>
        <taxon>Toxocaridae</taxon>
        <taxon>Toxocara</taxon>
    </lineage>
</organism>
<evidence type="ECO:0000313" key="1">
    <source>
        <dbReference type="EMBL" id="VDM51091.1"/>
    </source>
</evidence>
<proteinExistence type="predicted"/>
<name>A0A183VGA0_TOXCA</name>